<dbReference type="InterPro" id="IPR044016">
    <property type="entry name" value="Big_13"/>
</dbReference>
<gene>
    <name evidence="2" type="ORF">I593_00932</name>
</gene>
<protein>
    <recommendedName>
        <fullName evidence="1">Bacterial Ig-like domain-containing protein</fullName>
    </recommendedName>
</protein>
<evidence type="ECO:0000259" key="1">
    <source>
        <dbReference type="Pfam" id="PF19077"/>
    </source>
</evidence>
<comment type="caution">
    <text evidence="2">The sequence shown here is derived from an EMBL/GenBank/DDBJ whole genome shotgun (WGS) entry which is preliminary data.</text>
</comment>
<dbReference type="Pfam" id="PF19077">
    <property type="entry name" value="Big_13"/>
    <property type="match status" value="1"/>
</dbReference>
<keyword evidence="3" id="KW-1185">Reference proteome</keyword>
<evidence type="ECO:0000313" key="2">
    <source>
        <dbReference type="EMBL" id="EOR09915.1"/>
    </source>
</evidence>
<name>R9B6M0_9GAMM</name>
<evidence type="ECO:0000313" key="3">
    <source>
        <dbReference type="Proteomes" id="UP000016201"/>
    </source>
</evidence>
<feature type="domain" description="Bacterial Ig-like" evidence="1">
    <location>
        <begin position="19"/>
        <end position="113"/>
    </location>
</feature>
<dbReference type="AlphaFoldDB" id="R9B6M0"/>
<reference evidence="2 3" key="1">
    <citation type="submission" date="2013-03" db="EMBL/GenBank/DDBJ databases">
        <title>The Genome Sequence of Acinetobacter tandoii CIP 107469.</title>
        <authorList>
            <consortium name="The Broad Institute Genome Sequencing Platform"/>
            <consortium name="The Broad Institute Genome Sequencing Center for Infectious Disease"/>
            <person name="Cerqueira G."/>
            <person name="Feldgarden M."/>
            <person name="Courvalin P."/>
            <person name="Perichon B."/>
            <person name="Grillot-Courvalin C."/>
            <person name="Clermont D."/>
            <person name="Rocha E."/>
            <person name="Yoon E.-J."/>
            <person name="Nemec A."/>
            <person name="Walker B."/>
            <person name="Young S.K."/>
            <person name="Zeng Q."/>
            <person name="Gargeya S."/>
            <person name="Fitzgerald M."/>
            <person name="Haas B."/>
            <person name="Abouelleil A."/>
            <person name="Alvarado L."/>
            <person name="Arachchi H.M."/>
            <person name="Berlin A.M."/>
            <person name="Chapman S.B."/>
            <person name="Dewar J."/>
            <person name="Goldberg J."/>
            <person name="Griggs A."/>
            <person name="Gujja S."/>
            <person name="Hansen M."/>
            <person name="Howarth C."/>
            <person name="Imamovic A."/>
            <person name="Larimer J."/>
            <person name="McCowan C."/>
            <person name="Murphy C."/>
            <person name="Neiman D."/>
            <person name="Pearson M."/>
            <person name="Priest M."/>
            <person name="Roberts A."/>
            <person name="Saif S."/>
            <person name="Shea T."/>
            <person name="Sisk P."/>
            <person name="Sykes S."/>
            <person name="Wortman J."/>
            <person name="Nusbaum C."/>
            <person name="Birren B."/>
        </authorList>
    </citation>
    <scope>NUCLEOTIDE SEQUENCE [LARGE SCALE GENOMIC DNA]</scope>
    <source>
        <strain evidence="2 3">CIP 107469</strain>
    </source>
</reference>
<dbReference type="Proteomes" id="UP000016201">
    <property type="component" value="Unassembled WGS sequence"/>
</dbReference>
<dbReference type="eggNOG" id="COG4932">
    <property type="taxonomic scope" value="Bacteria"/>
</dbReference>
<dbReference type="Gene3D" id="2.60.40.10">
    <property type="entry name" value="Immunoglobulins"/>
    <property type="match status" value="1"/>
</dbReference>
<proteinExistence type="predicted"/>
<feature type="non-terminal residue" evidence="2">
    <location>
        <position position="155"/>
    </location>
</feature>
<dbReference type="InterPro" id="IPR013783">
    <property type="entry name" value="Ig-like_fold"/>
</dbReference>
<sequence length="155" mass="16154">MDTKIDTDNDGQTVTFDSITDDTGTAGDFITNDNTLLFNGTVDLADGNSLSVTVGATTYTTVDPRLTVDGSGNWTLDLTGTNLTDGTYPVIATVTDTAGNTASTISQNVVIDTKVDKDGDGDIVTFDSITNDTGSSSTDFITNDNTLLFNGTVDL</sequence>
<organism evidence="2 3">
    <name type="scientific">Acinetobacter tandoii DSM 14970 = CIP 107469</name>
    <dbReference type="NCBI Taxonomy" id="1120927"/>
    <lineage>
        <taxon>Bacteria</taxon>
        <taxon>Pseudomonadati</taxon>
        <taxon>Pseudomonadota</taxon>
        <taxon>Gammaproteobacteria</taxon>
        <taxon>Moraxellales</taxon>
        <taxon>Moraxellaceae</taxon>
        <taxon>Acinetobacter</taxon>
    </lineage>
</organism>
<accession>R9B6M0</accession>
<dbReference type="EMBL" id="AQFM01000028">
    <property type="protein sequence ID" value="EOR09915.1"/>
    <property type="molecule type" value="Genomic_DNA"/>
</dbReference>